<proteinExistence type="predicted"/>
<evidence type="ECO:0000256" key="1">
    <source>
        <dbReference type="SAM" id="MobiDB-lite"/>
    </source>
</evidence>
<dbReference type="AlphaFoldDB" id="A0A0G4E9E1"/>
<dbReference type="EMBL" id="CDMY01000027">
    <property type="protein sequence ID" value="CEL91858.1"/>
    <property type="molecule type" value="Genomic_DNA"/>
</dbReference>
<organism evidence="2 3">
    <name type="scientific">Vitrella brassicaformis (strain CCMP3155)</name>
    <dbReference type="NCBI Taxonomy" id="1169540"/>
    <lineage>
        <taxon>Eukaryota</taxon>
        <taxon>Sar</taxon>
        <taxon>Alveolata</taxon>
        <taxon>Colpodellida</taxon>
        <taxon>Vitrellaceae</taxon>
        <taxon>Vitrella</taxon>
    </lineage>
</organism>
<evidence type="ECO:0000313" key="3">
    <source>
        <dbReference type="Proteomes" id="UP000041254"/>
    </source>
</evidence>
<feature type="region of interest" description="Disordered" evidence="1">
    <location>
        <begin position="124"/>
        <end position="171"/>
    </location>
</feature>
<dbReference type="Proteomes" id="UP000041254">
    <property type="component" value="Unassembled WGS sequence"/>
</dbReference>
<sequence length="171" mass="19511">MGNSYSPTHTRVCEPQSHLKLYELHGLFPDDPKHDVEMLMQPPVVEEHGPPIDLRDLQMKVLMSLKMCWVRVDDLGVDDLEIQLPGGMEEYRDRGQFHDDPIVVRLRKPSQRLSDREYRNWIVEDVEDAEDEAEDEPPETALGSQQGATDEIPQAASASGAVTHRRTGRRD</sequence>
<protein>
    <submittedName>
        <fullName evidence="2">Uncharacterized protein</fullName>
    </submittedName>
</protein>
<dbReference type="VEuPathDB" id="CryptoDB:Vbra_1461"/>
<reference evidence="2 3" key="1">
    <citation type="submission" date="2014-11" db="EMBL/GenBank/DDBJ databases">
        <authorList>
            <person name="Zhu J."/>
            <person name="Qi W."/>
            <person name="Song R."/>
        </authorList>
    </citation>
    <scope>NUCLEOTIDE SEQUENCE [LARGE SCALE GENOMIC DNA]</scope>
</reference>
<feature type="compositionally biased region" description="Acidic residues" evidence="1">
    <location>
        <begin position="124"/>
        <end position="138"/>
    </location>
</feature>
<name>A0A0G4E9E1_VITBC</name>
<evidence type="ECO:0000313" key="2">
    <source>
        <dbReference type="EMBL" id="CEL91858.1"/>
    </source>
</evidence>
<dbReference type="InParanoid" id="A0A0G4E9E1"/>
<accession>A0A0G4E9E1</accession>
<keyword evidence="3" id="KW-1185">Reference proteome</keyword>
<gene>
    <name evidence="2" type="ORF">Vbra_1461</name>
</gene>